<dbReference type="GO" id="GO:0003677">
    <property type="term" value="F:DNA binding"/>
    <property type="evidence" value="ECO:0007669"/>
    <property type="project" value="InterPro"/>
</dbReference>
<accession>A0A4U6D7B1</accession>
<evidence type="ECO:0000313" key="3">
    <source>
        <dbReference type="Proteomes" id="UP000304900"/>
    </source>
</evidence>
<gene>
    <name evidence="2" type="ORF">FDK13_05515</name>
</gene>
<protein>
    <recommendedName>
        <fullName evidence="1">Zinc finger CHC2-type domain-containing protein</fullName>
    </recommendedName>
</protein>
<dbReference type="GO" id="GO:0006260">
    <property type="term" value="P:DNA replication"/>
    <property type="evidence" value="ECO:0007669"/>
    <property type="project" value="InterPro"/>
</dbReference>
<sequence>MNIELAKSIAISEILGKLNLIPKSSSNKELRYLSPFRNERTPSFFVNINENVWFDHGEGIGGDLVKFACVYLERQNEAHTVSDALRWISNLSSEFPVSSLLPVRKERSFEKEDSPLSLKSNRPLTNVALIRYLEKRGIPLNLAKRHLRELQVLNSNSGKRITCLGFPNEDGGFELRNPFFKACLRPKSISFIRGRVPKPDGIHLFEGFLDYLSAIVQLNGRPLKADTIVLNSVSCAKEAMAYIHKYGYRIAYTWMDNDPAGQKATEAFAEFFKSEDGLSHAPMNNIYSPHKDVNAWHMHHLRL</sequence>
<evidence type="ECO:0000259" key="1">
    <source>
        <dbReference type="Pfam" id="PF01807"/>
    </source>
</evidence>
<dbReference type="GO" id="GO:0008270">
    <property type="term" value="F:zinc ion binding"/>
    <property type="evidence" value="ECO:0007669"/>
    <property type="project" value="InterPro"/>
</dbReference>
<dbReference type="Gene3D" id="3.40.1360.10">
    <property type="match status" value="1"/>
</dbReference>
<feature type="domain" description="Zinc finger CHC2-type" evidence="1">
    <location>
        <begin position="5"/>
        <end position="70"/>
    </location>
</feature>
<dbReference type="InterPro" id="IPR002694">
    <property type="entry name" value="Znf_CHC2"/>
</dbReference>
<dbReference type="AlphaFoldDB" id="A0A4U6D7B1"/>
<dbReference type="SUPFAM" id="SSF57783">
    <property type="entry name" value="Zinc beta-ribbon"/>
    <property type="match status" value="1"/>
</dbReference>
<keyword evidence="3" id="KW-1185">Reference proteome</keyword>
<reference evidence="2 3" key="1">
    <citation type="submission" date="2019-05" db="EMBL/GenBank/DDBJ databases">
        <title>Dyadobacter AR-3-8 sp. nov., isolated from arctic soil.</title>
        <authorList>
            <person name="Chaudhary D.K."/>
        </authorList>
    </citation>
    <scope>NUCLEOTIDE SEQUENCE [LARGE SCALE GENOMIC DNA]</scope>
    <source>
        <strain evidence="2 3">AR-3-8</strain>
    </source>
</reference>
<dbReference type="EMBL" id="SZVO01000002">
    <property type="protein sequence ID" value="TKT93310.1"/>
    <property type="molecule type" value="Genomic_DNA"/>
</dbReference>
<dbReference type="InterPro" id="IPR036977">
    <property type="entry name" value="DNA_primase_Znf_CHC2"/>
</dbReference>
<comment type="caution">
    <text evidence="2">The sequence shown here is derived from an EMBL/GenBank/DDBJ whole genome shotgun (WGS) entry which is preliminary data.</text>
</comment>
<organism evidence="2 3">
    <name type="scientific">Dyadobacter frigoris</name>
    <dbReference type="NCBI Taxonomy" id="2576211"/>
    <lineage>
        <taxon>Bacteria</taxon>
        <taxon>Pseudomonadati</taxon>
        <taxon>Bacteroidota</taxon>
        <taxon>Cytophagia</taxon>
        <taxon>Cytophagales</taxon>
        <taxon>Spirosomataceae</taxon>
        <taxon>Dyadobacter</taxon>
    </lineage>
</organism>
<dbReference type="CDD" id="cd01029">
    <property type="entry name" value="TOPRIM_primases"/>
    <property type="match status" value="1"/>
</dbReference>
<proteinExistence type="predicted"/>
<dbReference type="OrthoDB" id="8536512at2"/>
<dbReference type="SUPFAM" id="SSF53822">
    <property type="entry name" value="Periplasmic binding protein-like I"/>
    <property type="match status" value="1"/>
</dbReference>
<dbReference type="InterPro" id="IPR028082">
    <property type="entry name" value="Peripla_BP_I"/>
</dbReference>
<evidence type="ECO:0000313" key="2">
    <source>
        <dbReference type="EMBL" id="TKT93310.1"/>
    </source>
</evidence>
<dbReference type="RefSeq" id="WP_137338986.1">
    <property type="nucleotide sequence ID" value="NZ_SZVO01000002.1"/>
</dbReference>
<name>A0A4U6D7B1_9BACT</name>
<dbReference type="Gene3D" id="3.90.580.10">
    <property type="entry name" value="Zinc finger, CHC2-type domain"/>
    <property type="match status" value="1"/>
</dbReference>
<dbReference type="InterPro" id="IPR034154">
    <property type="entry name" value="TOPRIM_DnaG/twinkle"/>
</dbReference>
<dbReference type="GO" id="GO:0003899">
    <property type="term" value="F:DNA-directed RNA polymerase activity"/>
    <property type="evidence" value="ECO:0007669"/>
    <property type="project" value="InterPro"/>
</dbReference>
<dbReference type="Proteomes" id="UP000304900">
    <property type="component" value="Unassembled WGS sequence"/>
</dbReference>
<dbReference type="Pfam" id="PF13155">
    <property type="entry name" value="Toprim_2"/>
    <property type="match status" value="1"/>
</dbReference>
<dbReference type="Pfam" id="PF01807">
    <property type="entry name" value="Zn_ribbon_DnaG"/>
    <property type="match status" value="1"/>
</dbReference>